<comment type="function">
    <text evidence="9">Involved in protein export.</text>
</comment>
<keyword evidence="2 9" id="KW-0813">Transport</keyword>
<keyword evidence="8 9" id="KW-0472">Membrane</keyword>
<name>A0ABD6AUZ0_9EURY</name>
<dbReference type="HAMAP" id="MF_01463_A">
    <property type="entry name" value="SecD_A"/>
    <property type="match status" value="1"/>
</dbReference>
<evidence type="ECO:0000259" key="11">
    <source>
        <dbReference type="Pfam" id="PF02355"/>
    </source>
</evidence>
<evidence type="ECO:0000256" key="8">
    <source>
        <dbReference type="ARBA" id="ARBA00023136"/>
    </source>
</evidence>
<sequence>MNLRENWRVVLLVVFVVLASVALFAPTGSSDAPTNQVPAQSTQSAQNGTNGTNASGNNTTVTVQANTTDGPTNLKFGLELSGGTRIRAPLVGLTAEGVEVPADNATTLEQDLATRLNVSTLDLRVDSQGRTVEVFTENVTEEQFASALQASGYDVQQNEIRDGVTEQTLETAVGVLDRKIRGAGSLSGGDAAIVRSGGEAFVLIEVPGATRAEVLELIGDRGQVVVVAHFPDGNGSYRNVPLFSQDGIANVNPVQIQQTQQGGEQPVVPTTLTQTAAENFSDAMQKFGFTQQGVSACRTNMPNDEDGYCLYTVRGDGVVDGEIRGDVVYKAAMGPDLANIINNEDFVKDPSFVTSAPNRSAAQRLQLDLQAGALPAELDLDSGTSYYLQPSLASEFKSFSVVTGLVAMLAVAGVVFFRYREAGVALPMVLTAAAEVYILLGFAAAVGLALDLSHIAGFIAVIGTGVDDLVIIADEILQSGDVKTGRVFASRFRKAFWVIGAAAATTIIALSPLAVLSLGDLQGFAIVTIVGVLVGVLVTRPAYGDILRSVVLD</sequence>
<evidence type="ECO:0000313" key="12">
    <source>
        <dbReference type="EMBL" id="MFD1513592.1"/>
    </source>
</evidence>
<feature type="transmembrane region" description="Helical" evidence="9">
    <location>
        <begin position="521"/>
        <end position="539"/>
    </location>
</feature>
<dbReference type="SUPFAM" id="SSF82866">
    <property type="entry name" value="Multidrug efflux transporter AcrB transmembrane domain"/>
    <property type="match status" value="1"/>
</dbReference>
<evidence type="ECO:0000256" key="5">
    <source>
        <dbReference type="ARBA" id="ARBA00022927"/>
    </source>
</evidence>
<dbReference type="EMBL" id="JBHUDC010000005">
    <property type="protein sequence ID" value="MFD1513592.1"/>
    <property type="molecule type" value="Genomic_DNA"/>
</dbReference>
<dbReference type="AlphaFoldDB" id="A0ABD6AUZ0"/>
<dbReference type="GO" id="GO:0006605">
    <property type="term" value="P:protein targeting"/>
    <property type="evidence" value="ECO:0007669"/>
    <property type="project" value="UniProtKB-UniRule"/>
</dbReference>
<dbReference type="PANTHER" id="PTHR30081">
    <property type="entry name" value="PROTEIN-EXPORT MEMBRANE PROTEIN SEC"/>
    <property type="match status" value="1"/>
</dbReference>
<feature type="transmembrane region" description="Helical" evidence="9">
    <location>
        <begin position="424"/>
        <end position="449"/>
    </location>
</feature>
<dbReference type="GO" id="GO:0065002">
    <property type="term" value="P:intracellular protein transmembrane transport"/>
    <property type="evidence" value="ECO:0007669"/>
    <property type="project" value="UniProtKB-UniRule"/>
</dbReference>
<feature type="transmembrane region" description="Helical" evidence="9">
    <location>
        <begin position="398"/>
        <end position="417"/>
    </location>
</feature>
<keyword evidence="3 9" id="KW-1003">Cell membrane</keyword>
<evidence type="ECO:0000256" key="2">
    <source>
        <dbReference type="ARBA" id="ARBA00022448"/>
    </source>
</evidence>
<evidence type="ECO:0000256" key="10">
    <source>
        <dbReference type="SAM" id="MobiDB-lite"/>
    </source>
</evidence>
<keyword evidence="6 9" id="KW-1133">Transmembrane helix</keyword>
<dbReference type="Pfam" id="PF02355">
    <property type="entry name" value="SecD_SecF_C"/>
    <property type="match status" value="1"/>
</dbReference>
<keyword evidence="13" id="KW-1185">Reference proteome</keyword>
<comment type="subunit">
    <text evidence="9">Part of the protein translocation apparatus. Forms a complex with SecF.</text>
</comment>
<dbReference type="RefSeq" id="WP_250873569.1">
    <property type="nucleotide sequence ID" value="NZ_JALXFV010000005.1"/>
</dbReference>
<comment type="subcellular location">
    <subcellularLocation>
        <location evidence="1 9">Cell membrane</location>
        <topology evidence="1 9">Multi-pass membrane protein</topology>
    </subcellularLocation>
</comment>
<evidence type="ECO:0000313" key="13">
    <source>
        <dbReference type="Proteomes" id="UP001597187"/>
    </source>
</evidence>
<comment type="caution">
    <text evidence="9">Lacks conserved residue(s) required for the propagation of feature annotation.</text>
</comment>
<evidence type="ECO:0000256" key="4">
    <source>
        <dbReference type="ARBA" id="ARBA00022692"/>
    </source>
</evidence>
<comment type="similarity">
    <text evidence="9">Belongs to the SecD/SecF family. SecD subfamily.</text>
</comment>
<evidence type="ECO:0000256" key="9">
    <source>
        <dbReference type="HAMAP-Rule" id="MF_01463"/>
    </source>
</evidence>
<dbReference type="Proteomes" id="UP001597187">
    <property type="component" value="Unassembled WGS sequence"/>
</dbReference>
<evidence type="ECO:0000256" key="1">
    <source>
        <dbReference type="ARBA" id="ARBA00004651"/>
    </source>
</evidence>
<dbReference type="PANTHER" id="PTHR30081:SF1">
    <property type="entry name" value="PROTEIN TRANSLOCASE SUBUNIT SECD"/>
    <property type="match status" value="1"/>
</dbReference>
<keyword evidence="5 9" id="KW-0653">Protein transport</keyword>
<dbReference type="InterPro" id="IPR048634">
    <property type="entry name" value="SecD_SecF_C"/>
</dbReference>
<proteinExistence type="inferred from homology"/>
<feature type="transmembrane region" description="Helical" evidence="9">
    <location>
        <begin position="455"/>
        <end position="474"/>
    </location>
</feature>
<feature type="compositionally biased region" description="Polar residues" evidence="10">
    <location>
        <begin position="28"/>
        <end position="46"/>
    </location>
</feature>
<gene>
    <name evidence="9" type="primary">secD</name>
    <name evidence="12" type="ORF">ACFSBT_09905</name>
</gene>
<accession>A0ABD6AUZ0</accession>
<dbReference type="InterPro" id="IPR022813">
    <property type="entry name" value="SecD/SecF_arch_bac"/>
</dbReference>
<feature type="region of interest" description="Disordered" evidence="10">
    <location>
        <begin position="28"/>
        <end position="60"/>
    </location>
</feature>
<dbReference type="InterPro" id="IPR024912">
    <property type="entry name" value="SecD_arc"/>
</dbReference>
<evidence type="ECO:0000256" key="3">
    <source>
        <dbReference type="ARBA" id="ARBA00022475"/>
    </source>
</evidence>
<keyword evidence="7 9" id="KW-0811">Translocation</keyword>
<comment type="caution">
    <text evidence="12">The sequence shown here is derived from an EMBL/GenBank/DDBJ whole genome shotgun (WGS) entry which is preliminary data.</text>
</comment>
<dbReference type="Gene3D" id="1.20.1640.10">
    <property type="entry name" value="Multidrug efflux transporter AcrB transmembrane domain"/>
    <property type="match status" value="1"/>
</dbReference>
<evidence type="ECO:0000256" key="7">
    <source>
        <dbReference type="ARBA" id="ARBA00023010"/>
    </source>
</evidence>
<organism evidence="12 13">
    <name type="scientific">Halomarina rubra</name>
    <dbReference type="NCBI Taxonomy" id="2071873"/>
    <lineage>
        <taxon>Archaea</taxon>
        <taxon>Methanobacteriati</taxon>
        <taxon>Methanobacteriota</taxon>
        <taxon>Stenosarchaea group</taxon>
        <taxon>Halobacteria</taxon>
        <taxon>Halobacteriales</taxon>
        <taxon>Natronomonadaceae</taxon>
        <taxon>Halomarina</taxon>
    </lineage>
</organism>
<protein>
    <recommendedName>
        <fullName evidence="9">Protein-export membrane protein SecD</fullName>
    </recommendedName>
</protein>
<dbReference type="NCBIfam" id="NF006215">
    <property type="entry name" value="PRK08343.1-1"/>
    <property type="match status" value="1"/>
</dbReference>
<keyword evidence="4 9" id="KW-0812">Transmembrane</keyword>
<evidence type="ECO:0000256" key="6">
    <source>
        <dbReference type="ARBA" id="ARBA00022989"/>
    </source>
</evidence>
<dbReference type="GO" id="GO:0005886">
    <property type="term" value="C:plasma membrane"/>
    <property type="evidence" value="ECO:0007669"/>
    <property type="project" value="UniProtKB-SubCell"/>
</dbReference>
<feature type="compositionally biased region" description="Low complexity" evidence="10">
    <location>
        <begin position="47"/>
        <end position="60"/>
    </location>
</feature>
<feature type="transmembrane region" description="Helical" evidence="9">
    <location>
        <begin position="495"/>
        <end position="515"/>
    </location>
</feature>
<feature type="domain" description="Protein export membrane protein SecD/SecF C-terminal" evidence="11">
    <location>
        <begin position="387"/>
        <end position="538"/>
    </location>
</feature>
<reference evidence="12 13" key="1">
    <citation type="journal article" date="2019" name="Int. J. Syst. Evol. Microbiol.">
        <title>The Global Catalogue of Microorganisms (GCM) 10K type strain sequencing project: providing services to taxonomists for standard genome sequencing and annotation.</title>
        <authorList>
            <consortium name="The Broad Institute Genomics Platform"/>
            <consortium name="The Broad Institute Genome Sequencing Center for Infectious Disease"/>
            <person name="Wu L."/>
            <person name="Ma J."/>
        </authorList>
    </citation>
    <scope>NUCLEOTIDE SEQUENCE [LARGE SCALE GENOMIC DNA]</scope>
    <source>
        <strain evidence="12 13">CGMCC 1.12563</strain>
    </source>
</reference>